<organism evidence="2 3">
    <name type="scientific">Cudoniella acicularis</name>
    <dbReference type="NCBI Taxonomy" id="354080"/>
    <lineage>
        <taxon>Eukaryota</taxon>
        <taxon>Fungi</taxon>
        <taxon>Dikarya</taxon>
        <taxon>Ascomycota</taxon>
        <taxon>Pezizomycotina</taxon>
        <taxon>Leotiomycetes</taxon>
        <taxon>Helotiales</taxon>
        <taxon>Tricladiaceae</taxon>
        <taxon>Cudoniella</taxon>
    </lineage>
</organism>
<sequence length="551" mass="62918">MFGQEIWTAAMFEELPKLDCSGLDTITNGPSHCLLGRHHAPPPHLDGASILPRFYLYNGSATGAIPNSNGYTGLACRLAQHEDLITIGPEDTAKKSVSGTFKQLFVHFLAHLQHAKRFYAVLATFPDVDNENCMAKIRWVAINAENMGVIFLGSLDDKYKRGEQGSAASWNTVFLPRLLDGYPRIPQSIGKHVSQTQRTADAVFEKSNWEVLRKGIPSNYAAMLHKYNVDSALELRAKQQCRFAFYNKFAPTIVLNSSSQMMELPDLEIRSWTWTWTWTQGRQRAKQALMESMGSTVIGVLKEEIRASIHFKIDQEEFSQSQFQLFVYKQLFLLWPCLYRGEIGHLEWMLWGLLPKWSYENTSTIPMLLETVQRRLRELRERSIEEVVINAPNFCYDSFTKSLKRLAESQPRYMYLNFGSGSSKISFNMIPAEIFPTRYRSTYYRLAFAAGTVGTIVGEVILTHEPLHTRGYSIIAFSAPPVLAALFAWGWLPEVQHRRNTRDTSGDRSPFTLEKETLERLGKDMKKSRESEHELGASFRMSINALRRRGI</sequence>
<protein>
    <submittedName>
        <fullName evidence="2">Uncharacterized protein</fullName>
    </submittedName>
</protein>
<dbReference type="Gene3D" id="1.20.1250.20">
    <property type="entry name" value="MFS general substrate transporter like domains"/>
    <property type="match status" value="1"/>
</dbReference>
<evidence type="ECO:0000313" key="2">
    <source>
        <dbReference type="EMBL" id="KAF4633754.1"/>
    </source>
</evidence>
<evidence type="ECO:0000313" key="3">
    <source>
        <dbReference type="Proteomes" id="UP000566819"/>
    </source>
</evidence>
<gene>
    <name evidence="2" type="ORF">G7Y89_g4348</name>
</gene>
<keyword evidence="1" id="KW-0812">Transmembrane</keyword>
<dbReference type="SUPFAM" id="SSF103473">
    <property type="entry name" value="MFS general substrate transporter"/>
    <property type="match status" value="1"/>
</dbReference>
<reference evidence="2 3" key="1">
    <citation type="submission" date="2020-03" db="EMBL/GenBank/DDBJ databases">
        <title>Draft Genome Sequence of Cudoniella acicularis.</title>
        <authorList>
            <person name="Buettner E."/>
            <person name="Kellner H."/>
        </authorList>
    </citation>
    <scope>NUCLEOTIDE SEQUENCE [LARGE SCALE GENOMIC DNA]</scope>
    <source>
        <strain evidence="2 3">DSM 108380</strain>
    </source>
</reference>
<evidence type="ECO:0000256" key="1">
    <source>
        <dbReference type="SAM" id="Phobius"/>
    </source>
</evidence>
<comment type="caution">
    <text evidence="2">The sequence shown here is derived from an EMBL/GenBank/DDBJ whole genome shotgun (WGS) entry which is preliminary data.</text>
</comment>
<proteinExistence type="predicted"/>
<keyword evidence="1" id="KW-0472">Membrane</keyword>
<name>A0A8H4RPL7_9HELO</name>
<dbReference type="Proteomes" id="UP000566819">
    <property type="component" value="Unassembled WGS sequence"/>
</dbReference>
<dbReference type="AlphaFoldDB" id="A0A8H4RPL7"/>
<feature type="transmembrane region" description="Helical" evidence="1">
    <location>
        <begin position="474"/>
        <end position="492"/>
    </location>
</feature>
<accession>A0A8H4RPL7</accession>
<dbReference type="EMBL" id="JAAMPI010000234">
    <property type="protein sequence ID" value="KAF4633754.1"/>
    <property type="molecule type" value="Genomic_DNA"/>
</dbReference>
<dbReference type="InterPro" id="IPR036259">
    <property type="entry name" value="MFS_trans_sf"/>
</dbReference>
<keyword evidence="3" id="KW-1185">Reference proteome</keyword>
<keyword evidence="1" id="KW-1133">Transmembrane helix</keyword>